<dbReference type="OrthoDB" id="6196671at2"/>
<keyword evidence="1" id="KW-1133">Transmembrane helix</keyword>
<keyword evidence="1" id="KW-0812">Transmembrane</keyword>
<keyword evidence="3" id="KW-1185">Reference proteome</keyword>
<name>A0A4V3ER26_9GAMM</name>
<gene>
    <name evidence="2" type="ORF">DES49_0565</name>
</gene>
<keyword evidence="1" id="KW-0472">Membrane</keyword>
<protein>
    <recommendedName>
        <fullName evidence="4">Type II secretory pathway component PulF</fullName>
    </recommendedName>
</protein>
<feature type="transmembrane region" description="Helical" evidence="1">
    <location>
        <begin position="93"/>
        <end position="117"/>
    </location>
</feature>
<feature type="transmembrane region" description="Helical" evidence="1">
    <location>
        <begin position="247"/>
        <end position="270"/>
    </location>
</feature>
<evidence type="ECO:0000313" key="3">
    <source>
        <dbReference type="Proteomes" id="UP000295830"/>
    </source>
</evidence>
<evidence type="ECO:0000256" key="1">
    <source>
        <dbReference type="SAM" id="Phobius"/>
    </source>
</evidence>
<organism evidence="2 3">
    <name type="scientific">Halospina denitrificans</name>
    <dbReference type="NCBI Taxonomy" id="332522"/>
    <lineage>
        <taxon>Bacteria</taxon>
        <taxon>Pseudomonadati</taxon>
        <taxon>Pseudomonadota</taxon>
        <taxon>Gammaproteobacteria</taxon>
        <taxon>Halospina</taxon>
    </lineage>
</organism>
<proteinExistence type="predicted"/>
<reference evidence="2 3" key="1">
    <citation type="submission" date="2019-03" db="EMBL/GenBank/DDBJ databases">
        <title>Genomic Encyclopedia of Type Strains, Phase IV (KMG-IV): sequencing the most valuable type-strain genomes for metagenomic binning, comparative biology and taxonomic classification.</title>
        <authorList>
            <person name="Goeker M."/>
        </authorList>
    </citation>
    <scope>NUCLEOTIDE SEQUENCE [LARGE SCALE GENOMIC DNA]</scope>
    <source>
        <strain evidence="2 3">DSM 15505</strain>
    </source>
</reference>
<accession>A0A4V3ER26</accession>
<comment type="caution">
    <text evidence="2">The sequence shown here is derived from an EMBL/GenBank/DDBJ whole genome shotgun (WGS) entry which is preliminary data.</text>
</comment>
<dbReference type="Proteomes" id="UP000295830">
    <property type="component" value="Unassembled WGS sequence"/>
</dbReference>
<dbReference type="EMBL" id="SOAX01000001">
    <property type="protein sequence ID" value="TDT44458.1"/>
    <property type="molecule type" value="Genomic_DNA"/>
</dbReference>
<evidence type="ECO:0008006" key="4">
    <source>
        <dbReference type="Google" id="ProtNLM"/>
    </source>
</evidence>
<dbReference type="RefSeq" id="WP_133734835.1">
    <property type="nucleotide sequence ID" value="NZ_SOAX01000001.1"/>
</dbReference>
<dbReference type="AlphaFoldDB" id="A0A4V3ER26"/>
<sequence>MVWERFHHICRRSLAPLRPGESLAGRIRAVEADPDTAFYGARLKPGTLPRRILDRIAADPNQDRACRLLEFYASLNLDRETTHALKLKRVAIYLAWVSVLFLVIYGIYQVLVMQGFIPLPETFQIQIPSPVALFRQYVWPFAITVVVLLGLALVMGHALRRLVDWSSSHGRIGLTRFLAFPGARAAYADLETAVLFPLGPDVVEGTSKIASHLWKLEEEGNEIRDEVAALVRCRHRTLIERCEKQMCVVYTFCILLIVLTIALFVAGGYVPATMLP</sequence>
<feature type="transmembrane region" description="Helical" evidence="1">
    <location>
        <begin position="137"/>
        <end position="159"/>
    </location>
</feature>
<evidence type="ECO:0000313" key="2">
    <source>
        <dbReference type="EMBL" id="TDT44458.1"/>
    </source>
</evidence>